<sequence>MTPARPALRGTHHVALIGSDYARSKRFYTELLGCTVLDEHYRDARDSWKLDLALPDGTRLELFSFPKPPPRPSRPEACGLRHLAFAVDDVADWQSYLNAAGVATEAIRVDEYTGRRFLFFADPDGLPLELYEVGGV</sequence>
<evidence type="ECO:0000256" key="1">
    <source>
        <dbReference type="ARBA" id="ARBA00022723"/>
    </source>
</evidence>
<dbReference type="Proteomes" id="UP000077255">
    <property type="component" value="Chromosome"/>
</dbReference>
<dbReference type="EMBL" id="CP014841">
    <property type="protein sequence ID" value="AND68738.1"/>
    <property type="molecule type" value="Genomic_DNA"/>
</dbReference>
<dbReference type="PROSITE" id="PS51819">
    <property type="entry name" value="VOC"/>
    <property type="match status" value="1"/>
</dbReference>
<feature type="domain" description="VOC" evidence="2">
    <location>
        <begin position="10"/>
        <end position="133"/>
    </location>
</feature>
<keyword evidence="1" id="KW-0479">Metal-binding</keyword>
<dbReference type="RefSeq" id="WP_063671342.1">
    <property type="nucleotide sequence ID" value="NZ_CP014841.1"/>
</dbReference>
<gene>
    <name evidence="3" type="ORF">ATSB10_12840</name>
</gene>
<dbReference type="InterPro" id="IPR051332">
    <property type="entry name" value="Fosfomycin_Res_Enzymes"/>
</dbReference>
<dbReference type="InterPro" id="IPR029068">
    <property type="entry name" value="Glyas_Bleomycin-R_OHBP_Dase"/>
</dbReference>
<dbReference type="InterPro" id="IPR037478">
    <property type="entry name" value="YwkD-like_dom"/>
</dbReference>
<dbReference type="STRING" id="445710.ATSB10_12840"/>
<evidence type="ECO:0000313" key="4">
    <source>
        <dbReference type="Proteomes" id="UP000077255"/>
    </source>
</evidence>
<dbReference type="GO" id="GO:0046872">
    <property type="term" value="F:metal ion binding"/>
    <property type="evidence" value="ECO:0007669"/>
    <property type="project" value="UniProtKB-KW"/>
</dbReference>
<dbReference type="Pfam" id="PF00903">
    <property type="entry name" value="Glyoxalase"/>
    <property type="match status" value="1"/>
</dbReference>
<evidence type="ECO:0000259" key="2">
    <source>
        <dbReference type="PROSITE" id="PS51819"/>
    </source>
</evidence>
<dbReference type="InterPro" id="IPR037523">
    <property type="entry name" value="VOC_core"/>
</dbReference>
<protein>
    <recommendedName>
        <fullName evidence="2">VOC domain-containing protein</fullName>
    </recommendedName>
</protein>
<dbReference type="SUPFAM" id="SSF54593">
    <property type="entry name" value="Glyoxalase/Bleomycin resistance protein/Dihydroxybiphenyl dioxygenase"/>
    <property type="match status" value="1"/>
</dbReference>
<dbReference type="KEGG" id="dtx:ATSB10_12840"/>
<dbReference type="PATRIC" id="fig|445710.3.peg.1281"/>
<organism evidence="3 4">
    <name type="scientific">Dyella thiooxydans</name>
    <dbReference type="NCBI Taxonomy" id="445710"/>
    <lineage>
        <taxon>Bacteria</taxon>
        <taxon>Pseudomonadati</taxon>
        <taxon>Pseudomonadota</taxon>
        <taxon>Gammaproteobacteria</taxon>
        <taxon>Lysobacterales</taxon>
        <taxon>Rhodanobacteraceae</taxon>
        <taxon>Dyella</taxon>
    </lineage>
</organism>
<name>A0A160N0J3_9GAMM</name>
<evidence type="ECO:0000313" key="3">
    <source>
        <dbReference type="EMBL" id="AND68738.1"/>
    </source>
</evidence>
<dbReference type="PANTHER" id="PTHR36113:SF6">
    <property type="entry name" value="FOSFOMYCIN RESISTANCE PROTEIN FOSX"/>
    <property type="match status" value="1"/>
</dbReference>
<proteinExistence type="predicted"/>
<dbReference type="OrthoDB" id="9795618at2"/>
<dbReference type="NCBIfam" id="NF008551">
    <property type="entry name" value="PRK11478.1"/>
    <property type="match status" value="1"/>
</dbReference>
<accession>A0A160N0J3</accession>
<reference evidence="3 4" key="1">
    <citation type="submission" date="2016-02" db="EMBL/GenBank/DDBJ databases">
        <title>Complete genome sequencing and analysis of ATSB10, Dyella thiooxydans isolated from rhizosphere soil of sunflower (Helianthus annuus L.).</title>
        <authorList>
            <person name="Lee Y."/>
            <person name="Hwangbo K."/>
            <person name="Chung H."/>
            <person name="Yoo J."/>
            <person name="Kim K.Y."/>
            <person name="Sa T.M."/>
            <person name="Um Y."/>
            <person name="Madhaiyan M."/>
        </authorList>
    </citation>
    <scope>NUCLEOTIDE SEQUENCE [LARGE SCALE GENOMIC DNA]</scope>
    <source>
        <strain evidence="3 4">ATSB10</strain>
    </source>
</reference>
<dbReference type="Gene3D" id="3.10.180.10">
    <property type="entry name" value="2,3-Dihydroxybiphenyl 1,2-Dioxygenase, domain 1"/>
    <property type="match status" value="1"/>
</dbReference>
<keyword evidence="4" id="KW-1185">Reference proteome</keyword>
<dbReference type="PANTHER" id="PTHR36113">
    <property type="entry name" value="LYASE, PUTATIVE-RELATED-RELATED"/>
    <property type="match status" value="1"/>
</dbReference>
<dbReference type="AlphaFoldDB" id="A0A160N0J3"/>
<dbReference type="CDD" id="cd08352">
    <property type="entry name" value="VOC_Bs_YwkD_like"/>
    <property type="match status" value="1"/>
</dbReference>
<dbReference type="InterPro" id="IPR004360">
    <property type="entry name" value="Glyas_Fos-R_dOase_dom"/>
</dbReference>